<evidence type="ECO:0000313" key="3">
    <source>
        <dbReference type="Proteomes" id="UP000664277"/>
    </source>
</evidence>
<proteinExistence type="predicted"/>
<organism evidence="2 3">
    <name type="scientific">Candidatus Obscuribacter phosphatis</name>
    <dbReference type="NCBI Taxonomy" id="1906157"/>
    <lineage>
        <taxon>Bacteria</taxon>
        <taxon>Bacillati</taxon>
        <taxon>Candidatus Melainabacteria</taxon>
        <taxon>Candidatus Obscuribacterales</taxon>
        <taxon>Candidatus Obscuribacteraceae</taxon>
        <taxon>Candidatus Obscuribacter</taxon>
    </lineage>
</organism>
<comment type="caution">
    <text evidence="2">The sequence shown here is derived from an EMBL/GenBank/DDBJ whole genome shotgun (WGS) entry which is preliminary data.</text>
</comment>
<keyword evidence="1" id="KW-0472">Membrane</keyword>
<evidence type="ECO:0000256" key="1">
    <source>
        <dbReference type="SAM" id="Phobius"/>
    </source>
</evidence>
<dbReference type="Proteomes" id="UP000664277">
    <property type="component" value="Unassembled WGS sequence"/>
</dbReference>
<accession>A0A8J7PBJ6</accession>
<evidence type="ECO:0000313" key="2">
    <source>
        <dbReference type="EMBL" id="MBN8658853.1"/>
    </source>
</evidence>
<protein>
    <submittedName>
        <fullName evidence="2">Uncharacterized protein</fullName>
    </submittedName>
</protein>
<reference evidence="2" key="1">
    <citation type="submission" date="2021-02" db="EMBL/GenBank/DDBJ databases">
        <title>Genome-Resolved Metagenomics of a Microbial Community Performing Photosynthetic Biological Nutrient Removal.</title>
        <authorList>
            <person name="Mcdaniel E.A."/>
        </authorList>
    </citation>
    <scope>NUCLEOTIDE SEQUENCE</scope>
    <source>
        <strain evidence="2">UWPOB_OBS1</strain>
    </source>
</reference>
<sequence>MTKRRNIRKERGSIITFATILALTLVVLGSAFLFFVLFMGGQKETKNAVDAGILNAGKQALDKISVPLPAGPASTFADITTDRAANYLIGDGQINLRRVNRMWGKAMLMAINIQAMQAEGTAGSGQGNVSNAFSEAQQTSDALAKELMKQERLHQFFQDVAGQNSVRMLGNGAQIKVKAGSNWETSLLDRGCESNIVLNGGPPLFNLPPGYVLPNNYYTQCTRPNPPADAAKLYFLKGYTPLLVNDKTFWQVPFKFDDKPHLVARSTFDANTMKNQPLNWNFAVPNAFSGEGEAVKNGPTEKAMSWMLTNPREPFQLAMPHSFVKIHVDENKSHWFFYPGGPPPLPDTEFGIAQTYGYTTETQSSSMPGGGLLCTTVSAMSVLLGTDVVGRSLDGIIFGLPEGNTTAVENYLTNRCNEMISVTGHSVGVNQVHQALSNPVTIGALIAGVRDFYLYSPDGMSLKCNPAPLAIAESPWLATMISNNPDGSEKLVIDEASMPAPIFFVPTVVPAPFCSPKLALGWGLWKKDVAWQPGTGYNGCLGQIRVKRWTNVHALGVCSFP</sequence>
<dbReference type="AlphaFoldDB" id="A0A8J7PBJ6"/>
<keyword evidence="1" id="KW-0812">Transmembrane</keyword>
<dbReference type="EMBL" id="JAFLCK010000001">
    <property type="protein sequence ID" value="MBN8658853.1"/>
    <property type="molecule type" value="Genomic_DNA"/>
</dbReference>
<feature type="transmembrane region" description="Helical" evidence="1">
    <location>
        <begin position="12"/>
        <end position="39"/>
    </location>
</feature>
<keyword evidence="1" id="KW-1133">Transmembrane helix</keyword>
<gene>
    <name evidence="2" type="ORF">J0M35_00710</name>
</gene>
<name>A0A8J7PBJ6_9BACT</name>